<organism evidence="6 7">
    <name type="scientific">Penicillium chrysogenum</name>
    <name type="common">Penicillium notatum</name>
    <dbReference type="NCBI Taxonomy" id="5076"/>
    <lineage>
        <taxon>Eukaryota</taxon>
        <taxon>Fungi</taxon>
        <taxon>Dikarya</taxon>
        <taxon>Ascomycota</taxon>
        <taxon>Pezizomycotina</taxon>
        <taxon>Eurotiomycetes</taxon>
        <taxon>Eurotiomycetidae</taxon>
        <taxon>Eurotiales</taxon>
        <taxon>Aspergillaceae</taxon>
        <taxon>Penicillium</taxon>
        <taxon>Penicillium chrysogenum species complex</taxon>
    </lineage>
</organism>
<keyword evidence="7" id="KW-1185">Reference proteome</keyword>
<comment type="similarity">
    <text evidence="2 3">Belongs to the small heat shock protein (HSP20) family.</text>
</comment>
<feature type="compositionally biased region" description="Polar residues" evidence="4">
    <location>
        <begin position="1"/>
        <end position="12"/>
    </location>
</feature>
<keyword evidence="1" id="KW-0346">Stress response</keyword>
<evidence type="ECO:0000256" key="1">
    <source>
        <dbReference type="ARBA" id="ARBA00023016"/>
    </source>
</evidence>
<dbReference type="EMBL" id="JAPVEB010000002">
    <property type="protein sequence ID" value="KAJ5274870.1"/>
    <property type="molecule type" value="Genomic_DNA"/>
</dbReference>
<dbReference type="SUPFAM" id="SSF49764">
    <property type="entry name" value="HSP20-like chaperones"/>
    <property type="match status" value="1"/>
</dbReference>
<dbReference type="InterPro" id="IPR031107">
    <property type="entry name" value="Small_HSP"/>
</dbReference>
<evidence type="ECO:0000256" key="3">
    <source>
        <dbReference type="RuleBase" id="RU003616"/>
    </source>
</evidence>
<dbReference type="Pfam" id="PF00011">
    <property type="entry name" value="HSP20"/>
    <property type="match status" value="1"/>
</dbReference>
<dbReference type="Proteomes" id="UP001220256">
    <property type="component" value="Unassembled WGS sequence"/>
</dbReference>
<dbReference type="Gene3D" id="2.60.40.790">
    <property type="match status" value="1"/>
</dbReference>
<evidence type="ECO:0000313" key="6">
    <source>
        <dbReference type="EMBL" id="KAJ5274870.1"/>
    </source>
</evidence>
<protein>
    <recommendedName>
        <fullName evidence="5">SHSP domain-containing protein</fullName>
    </recommendedName>
</protein>
<name>A0ABQ8WQH2_PENCH</name>
<sequence length="423" mass="45853">MSIRALNQNLPSLDSAANAKRQGPSHPFFPVYGAGDHPYPNPTWSVKAGNGDVGRPGHPYPSPWAQADDEVQCNEANDETGDLTTSRSPYPYPGPAEGHPPYTFPGPSDGRKPYIFPGYAQQPHTYPGPLPWHQPHAYPGPGEGRKPYPSPWDDDKTKPSPRKPYPYPGPAGGHNPHSYPGAVPWRQSYPSPWEEDDKHKPSAPPQPYKLPGGSHSAAPFPQQPYKYPGNPHSATNFPQPYPFHGGQHGGHGEGGWGGHASFGQPHFGGPSSARFGRGGFDAPHLSHGPWAFSQQAPFTFPSTGSDKYKPEVDAFDTPETFLIHVPLPGARKEDIEVNWDPKAVELSITGVISRPGSEDLVKTIALDERKVGAFERKVRLGNPANPPKVDGDAISAKLEDGVLVVEVPKTEPDDVEVKKVEVE</sequence>
<proteinExistence type="inferred from homology"/>
<feature type="domain" description="SHSP" evidence="5">
    <location>
        <begin position="303"/>
        <end position="423"/>
    </location>
</feature>
<dbReference type="CDD" id="cd06464">
    <property type="entry name" value="ACD_sHsps-like"/>
    <property type="match status" value="1"/>
</dbReference>
<evidence type="ECO:0000259" key="5">
    <source>
        <dbReference type="PROSITE" id="PS01031"/>
    </source>
</evidence>
<comment type="caution">
    <text evidence="6">The sequence shown here is derived from an EMBL/GenBank/DDBJ whole genome shotgun (WGS) entry which is preliminary data.</text>
</comment>
<dbReference type="PANTHER" id="PTHR11527">
    <property type="entry name" value="HEAT-SHOCK PROTEIN 20 FAMILY MEMBER"/>
    <property type="match status" value="1"/>
</dbReference>
<evidence type="ECO:0000256" key="4">
    <source>
        <dbReference type="SAM" id="MobiDB-lite"/>
    </source>
</evidence>
<dbReference type="InterPro" id="IPR002068">
    <property type="entry name" value="A-crystallin/Hsp20_dom"/>
</dbReference>
<evidence type="ECO:0000256" key="2">
    <source>
        <dbReference type="PROSITE-ProRule" id="PRU00285"/>
    </source>
</evidence>
<dbReference type="PROSITE" id="PS01031">
    <property type="entry name" value="SHSP"/>
    <property type="match status" value="1"/>
</dbReference>
<feature type="compositionally biased region" description="Acidic residues" evidence="4">
    <location>
        <begin position="67"/>
        <end position="81"/>
    </location>
</feature>
<accession>A0ABQ8WQH2</accession>
<feature type="compositionally biased region" description="Gly residues" evidence="4">
    <location>
        <begin position="250"/>
        <end position="260"/>
    </location>
</feature>
<evidence type="ECO:0000313" key="7">
    <source>
        <dbReference type="Proteomes" id="UP001220256"/>
    </source>
</evidence>
<reference evidence="6 7" key="1">
    <citation type="journal article" date="2023" name="IMA Fungus">
        <title>Comparative genomic study of the Penicillium genus elucidates a diverse pangenome and 15 lateral gene transfer events.</title>
        <authorList>
            <person name="Petersen C."/>
            <person name="Sorensen T."/>
            <person name="Nielsen M.R."/>
            <person name="Sondergaard T.E."/>
            <person name="Sorensen J.L."/>
            <person name="Fitzpatrick D.A."/>
            <person name="Frisvad J.C."/>
            <person name="Nielsen K.L."/>
        </authorList>
    </citation>
    <scope>NUCLEOTIDE SEQUENCE [LARGE SCALE GENOMIC DNA]</scope>
    <source>
        <strain evidence="6 7">IBT 3361</strain>
    </source>
</reference>
<feature type="region of interest" description="Disordered" evidence="4">
    <location>
        <begin position="250"/>
        <end position="278"/>
    </location>
</feature>
<feature type="region of interest" description="Disordered" evidence="4">
    <location>
        <begin position="1"/>
        <end position="230"/>
    </location>
</feature>
<gene>
    <name evidence="6" type="ORF">N7505_003415</name>
</gene>
<dbReference type="InterPro" id="IPR008978">
    <property type="entry name" value="HSP20-like_chaperone"/>
</dbReference>